<accession>A0A2T9JYN9</accession>
<dbReference type="InterPro" id="IPR038056">
    <property type="entry name" value="YjbR-like_sf"/>
</dbReference>
<dbReference type="Proteomes" id="UP000245073">
    <property type="component" value="Unassembled WGS sequence"/>
</dbReference>
<dbReference type="OrthoDB" id="277063at2"/>
<dbReference type="EMBL" id="QDKQ01000044">
    <property type="protein sequence ID" value="PVM88829.1"/>
    <property type="molecule type" value="Genomic_DNA"/>
</dbReference>
<dbReference type="AlphaFoldDB" id="A0A2T9JYN9"/>
<comment type="caution">
    <text evidence="1">The sequence shown here is derived from an EMBL/GenBank/DDBJ whole genome shotgun (WGS) entry which is preliminary data.</text>
</comment>
<dbReference type="SUPFAM" id="SSF142906">
    <property type="entry name" value="YjbR-like"/>
    <property type="match status" value="1"/>
</dbReference>
<evidence type="ECO:0008006" key="3">
    <source>
        <dbReference type="Google" id="ProtNLM"/>
    </source>
</evidence>
<evidence type="ECO:0000313" key="1">
    <source>
        <dbReference type="EMBL" id="PVM88829.1"/>
    </source>
</evidence>
<evidence type="ECO:0000313" key="2">
    <source>
        <dbReference type="Proteomes" id="UP000245073"/>
    </source>
</evidence>
<keyword evidence="2" id="KW-1185">Reference proteome</keyword>
<sequence length="112" mass="11497">MTADDFRQLALSQLNARVASRLGTIEFLVGDKVFATLGAPDPAFAVLRLSPEDQAGAMAAAPGVFSPQAGGAGARGVTCVRLALAQAELLKPVMAKAAARARNSKSAFTRLA</sequence>
<reference evidence="1 2" key="1">
    <citation type="submission" date="2018-04" db="EMBL/GenBank/DDBJ databases">
        <title>The genome sequence of Caulobacter sp. 744.</title>
        <authorList>
            <person name="Gao J."/>
            <person name="Sun J."/>
        </authorList>
    </citation>
    <scope>NUCLEOTIDE SEQUENCE [LARGE SCALE GENOMIC DNA]</scope>
    <source>
        <strain evidence="1 2">774</strain>
    </source>
</reference>
<proteinExistence type="predicted"/>
<gene>
    <name evidence="1" type="ORF">DDF67_12685</name>
</gene>
<name>A0A2T9JYN9_9CAUL</name>
<dbReference type="RefSeq" id="WP_109101253.1">
    <property type="nucleotide sequence ID" value="NZ_QDKQ01000044.1"/>
</dbReference>
<protein>
    <recommendedName>
        <fullName evidence="3">MmcQ/YjbR family DNA-binding protein</fullName>
    </recommendedName>
</protein>
<organism evidence="1 2">
    <name type="scientific">Caulobacter endophyticus</name>
    <dbReference type="NCBI Taxonomy" id="2172652"/>
    <lineage>
        <taxon>Bacteria</taxon>
        <taxon>Pseudomonadati</taxon>
        <taxon>Pseudomonadota</taxon>
        <taxon>Alphaproteobacteria</taxon>
        <taxon>Caulobacterales</taxon>
        <taxon>Caulobacteraceae</taxon>
        <taxon>Caulobacter</taxon>
    </lineage>
</organism>